<evidence type="ECO:0000313" key="2">
    <source>
        <dbReference type="EMBL" id="CDW44050.1"/>
    </source>
</evidence>
<feature type="signal peptide" evidence="1">
    <location>
        <begin position="1"/>
        <end position="28"/>
    </location>
</feature>
<name>A0A0K2V160_LEPSM</name>
<evidence type="ECO:0000256" key="1">
    <source>
        <dbReference type="SAM" id="SignalP"/>
    </source>
</evidence>
<reference evidence="2" key="1">
    <citation type="submission" date="2014-05" db="EMBL/GenBank/DDBJ databases">
        <authorList>
            <person name="Chronopoulou M."/>
        </authorList>
    </citation>
    <scope>NUCLEOTIDE SEQUENCE</scope>
    <source>
        <tissue evidence="2">Whole organism</tissue>
    </source>
</reference>
<dbReference type="EMBL" id="HACA01026689">
    <property type="protein sequence ID" value="CDW44050.1"/>
    <property type="molecule type" value="Transcribed_RNA"/>
</dbReference>
<sequence length="66" mass="7498">MYSAFMEAHALLTKVFRTMLLLWRLLQGLGIHADVDLSVIEKFGIFLKTDSRQLTETEGFLPTPGE</sequence>
<proteinExistence type="predicted"/>
<feature type="chain" id="PRO_5005489214" evidence="1">
    <location>
        <begin position="29"/>
        <end position="66"/>
    </location>
</feature>
<dbReference type="AlphaFoldDB" id="A0A0K2V160"/>
<keyword evidence="1" id="KW-0732">Signal</keyword>
<organism evidence="2">
    <name type="scientific">Lepeophtheirus salmonis</name>
    <name type="common">Salmon louse</name>
    <name type="synonym">Caligus salmonis</name>
    <dbReference type="NCBI Taxonomy" id="72036"/>
    <lineage>
        <taxon>Eukaryota</taxon>
        <taxon>Metazoa</taxon>
        <taxon>Ecdysozoa</taxon>
        <taxon>Arthropoda</taxon>
        <taxon>Crustacea</taxon>
        <taxon>Multicrustacea</taxon>
        <taxon>Hexanauplia</taxon>
        <taxon>Copepoda</taxon>
        <taxon>Siphonostomatoida</taxon>
        <taxon>Caligidae</taxon>
        <taxon>Lepeophtheirus</taxon>
    </lineage>
</organism>
<protein>
    <submittedName>
        <fullName evidence="2">Uncharacterized protein</fullName>
    </submittedName>
</protein>
<accession>A0A0K2V160</accession>